<proteinExistence type="predicted"/>
<organism evidence="1 2">
    <name type="scientific">Candidatus Woesebacteria bacterium GW2011_GWA1_39_21b</name>
    <dbReference type="NCBI Taxonomy" id="1618551"/>
    <lineage>
        <taxon>Bacteria</taxon>
        <taxon>Candidatus Woeseibacteriota</taxon>
    </lineage>
</organism>
<sequence length="235" mass="28062">MFLDSRQEECKGNIKFKSIMEKVYLEVLNKDQLSVFPKLDFLQSEGFYLAGGTALALQVGHRTSVDFDFYNSRHFDERKLYDKIQRFFKDAKETLREEDTLFCKVKGVELSFFWYKYPLIKKARIIRGVPVASIEDIAAMKLIAITHRPVKRDYIDIFFLLKSFTLEDMFSFVSRKYADFNRYLSLRALTYFEDIKDNEDKRSIEVFDSDFSWMKAKEKIFEEVKKYQLAMMKKK</sequence>
<accession>A0A0G0NG03</accession>
<dbReference type="InterPro" id="IPR014942">
    <property type="entry name" value="AbiEii"/>
</dbReference>
<name>A0A0G0NG03_9BACT</name>
<evidence type="ECO:0000313" key="1">
    <source>
        <dbReference type="EMBL" id="KKR11726.1"/>
    </source>
</evidence>
<comment type="caution">
    <text evidence="1">The sequence shown here is derived from an EMBL/GenBank/DDBJ whole genome shotgun (WGS) entry which is preliminary data.</text>
</comment>
<gene>
    <name evidence="1" type="ORF">UT40_C0032G0007</name>
</gene>
<evidence type="ECO:0000313" key="2">
    <source>
        <dbReference type="Proteomes" id="UP000034690"/>
    </source>
</evidence>
<dbReference type="AlphaFoldDB" id="A0A0G0NG03"/>
<reference evidence="1 2" key="1">
    <citation type="journal article" date="2015" name="Nature">
        <title>rRNA introns, odd ribosomes, and small enigmatic genomes across a large radiation of phyla.</title>
        <authorList>
            <person name="Brown C.T."/>
            <person name="Hug L.A."/>
            <person name="Thomas B.C."/>
            <person name="Sharon I."/>
            <person name="Castelle C.J."/>
            <person name="Singh A."/>
            <person name="Wilkins M.J."/>
            <person name="Williams K.H."/>
            <person name="Banfield J.F."/>
        </authorList>
    </citation>
    <scope>NUCLEOTIDE SEQUENCE [LARGE SCALE GENOMIC DNA]</scope>
</reference>
<dbReference type="EMBL" id="LBWQ01000032">
    <property type="protein sequence ID" value="KKR11726.1"/>
    <property type="molecule type" value="Genomic_DNA"/>
</dbReference>
<protein>
    <recommendedName>
        <fullName evidence="3">Nucleotidyl transferase AbiEii/AbiGii toxin family protein</fullName>
    </recommendedName>
</protein>
<evidence type="ECO:0008006" key="3">
    <source>
        <dbReference type="Google" id="ProtNLM"/>
    </source>
</evidence>
<dbReference type="PATRIC" id="fig|1618551.3.peg.1096"/>
<dbReference type="Proteomes" id="UP000034690">
    <property type="component" value="Unassembled WGS sequence"/>
</dbReference>
<dbReference type="Pfam" id="PF08843">
    <property type="entry name" value="AbiEii"/>
    <property type="match status" value="2"/>
</dbReference>